<gene>
    <name evidence="2" type="ORF">KC19_2G011100</name>
</gene>
<reference evidence="2" key="1">
    <citation type="submission" date="2020-06" db="EMBL/GenBank/DDBJ databases">
        <title>WGS assembly of Ceratodon purpureus strain R40.</title>
        <authorList>
            <person name="Carey S.B."/>
            <person name="Jenkins J."/>
            <person name="Shu S."/>
            <person name="Lovell J.T."/>
            <person name="Sreedasyam A."/>
            <person name="Maumus F."/>
            <person name="Tiley G.P."/>
            <person name="Fernandez-Pozo N."/>
            <person name="Barry K."/>
            <person name="Chen C."/>
            <person name="Wang M."/>
            <person name="Lipzen A."/>
            <person name="Daum C."/>
            <person name="Saski C.A."/>
            <person name="Payton A.C."/>
            <person name="Mcbreen J.C."/>
            <person name="Conrad R.E."/>
            <person name="Kollar L.M."/>
            <person name="Olsson S."/>
            <person name="Huttunen S."/>
            <person name="Landis J.B."/>
            <person name="Wickett N.J."/>
            <person name="Johnson M.G."/>
            <person name="Rensing S.A."/>
            <person name="Grimwood J."/>
            <person name="Schmutz J."/>
            <person name="Mcdaniel S.F."/>
        </authorList>
    </citation>
    <scope>NUCLEOTIDE SEQUENCE</scope>
    <source>
        <strain evidence="2">R40</strain>
    </source>
</reference>
<organism evidence="2 3">
    <name type="scientific">Ceratodon purpureus</name>
    <name type="common">Fire moss</name>
    <name type="synonym">Dicranum purpureum</name>
    <dbReference type="NCBI Taxonomy" id="3225"/>
    <lineage>
        <taxon>Eukaryota</taxon>
        <taxon>Viridiplantae</taxon>
        <taxon>Streptophyta</taxon>
        <taxon>Embryophyta</taxon>
        <taxon>Bryophyta</taxon>
        <taxon>Bryophytina</taxon>
        <taxon>Bryopsida</taxon>
        <taxon>Dicranidae</taxon>
        <taxon>Pseudoditrichales</taxon>
        <taxon>Ditrichaceae</taxon>
        <taxon>Ceratodon</taxon>
    </lineage>
</organism>
<proteinExistence type="predicted"/>
<sequence>MAMTVSHSCEEAEFTRLASSRDNRRHSCARAHGRRSAAHQEAIAEERKQRRRSKTRKQRIRSKTRNSDRRDKWEELHTLEVHTAEVPEEIPGSPQAPLVDDSMVEVARFSDRATGKRRGRDGGWFLVVDPATRMAALQRYQSRDGCESCDWNLLSSDDGVSEALEPALELAVPCLEMYRRAKLCVDPKLTLRRMRKDDLGYDAVMALYASYLVFHEQTFLAGERQPSSCPWPEWKCHRWSGRAVRGVVKVQALWRGFYFRKRVLFNPHTAIGRRFLERQWQRLQLDPFLPCKDSTSSL</sequence>
<comment type="caution">
    <text evidence="2">The sequence shown here is derived from an EMBL/GenBank/DDBJ whole genome shotgun (WGS) entry which is preliminary data.</text>
</comment>
<evidence type="ECO:0000313" key="2">
    <source>
        <dbReference type="EMBL" id="KAG0585431.1"/>
    </source>
</evidence>
<dbReference type="AlphaFoldDB" id="A0A8T0IRK7"/>
<dbReference type="Proteomes" id="UP000822688">
    <property type="component" value="Chromosome 2"/>
</dbReference>
<keyword evidence="3" id="KW-1185">Reference proteome</keyword>
<protein>
    <submittedName>
        <fullName evidence="2">Uncharacterized protein</fullName>
    </submittedName>
</protein>
<dbReference type="EMBL" id="CM026422">
    <property type="protein sequence ID" value="KAG0585431.1"/>
    <property type="molecule type" value="Genomic_DNA"/>
</dbReference>
<feature type="compositionally biased region" description="Basic residues" evidence="1">
    <location>
        <begin position="23"/>
        <end position="37"/>
    </location>
</feature>
<feature type="compositionally biased region" description="Basic residues" evidence="1">
    <location>
        <begin position="49"/>
        <end position="64"/>
    </location>
</feature>
<feature type="region of interest" description="Disordered" evidence="1">
    <location>
        <begin position="18"/>
        <end position="71"/>
    </location>
</feature>
<name>A0A8T0IRK7_CERPU</name>
<evidence type="ECO:0000256" key="1">
    <source>
        <dbReference type="SAM" id="MobiDB-lite"/>
    </source>
</evidence>
<accession>A0A8T0IRK7</accession>
<evidence type="ECO:0000313" key="3">
    <source>
        <dbReference type="Proteomes" id="UP000822688"/>
    </source>
</evidence>